<accession>A0ACB8A1M4</accession>
<keyword evidence="2" id="KW-1185">Reference proteome</keyword>
<dbReference type="Proteomes" id="UP000790377">
    <property type="component" value="Unassembled WGS sequence"/>
</dbReference>
<dbReference type="EMBL" id="MU268007">
    <property type="protein sequence ID" value="KAH7906523.1"/>
    <property type="molecule type" value="Genomic_DNA"/>
</dbReference>
<feature type="non-terminal residue" evidence="1">
    <location>
        <position position="123"/>
    </location>
</feature>
<comment type="caution">
    <text evidence="1">The sequence shown here is derived from an EMBL/GenBank/DDBJ whole genome shotgun (WGS) entry which is preliminary data.</text>
</comment>
<evidence type="ECO:0000313" key="1">
    <source>
        <dbReference type="EMBL" id="KAH7906523.1"/>
    </source>
</evidence>
<name>A0ACB8A1M4_9AGAM</name>
<protein>
    <submittedName>
        <fullName evidence="1">Uncharacterized protein</fullName>
    </submittedName>
</protein>
<gene>
    <name evidence="1" type="ORF">BJ138DRAFT_1162415</name>
</gene>
<organism evidence="1 2">
    <name type="scientific">Hygrophoropsis aurantiaca</name>
    <dbReference type="NCBI Taxonomy" id="72124"/>
    <lineage>
        <taxon>Eukaryota</taxon>
        <taxon>Fungi</taxon>
        <taxon>Dikarya</taxon>
        <taxon>Basidiomycota</taxon>
        <taxon>Agaricomycotina</taxon>
        <taxon>Agaricomycetes</taxon>
        <taxon>Agaricomycetidae</taxon>
        <taxon>Boletales</taxon>
        <taxon>Coniophorineae</taxon>
        <taxon>Hygrophoropsidaceae</taxon>
        <taxon>Hygrophoropsis</taxon>
    </lineage>
</organism>
<evidence type="ECO:0000313" key="2">
    <source>
        <dbReference type="Proteomes" id="UP000790377"/>
    </source>
</evidence>
<proteinExistence type="predicted"/>
<reference evidence="1" key="1">
    <citation type="journal article" date="2021" name="New Phytol.">
        <title>Evolutionary innovations through gain and loss of genes in the ectomycorrhizal Boletales.</title>
        <authorList>
            <person name="Wu G."/>
            <person name="Miyauchi S."/>
            <person name="Morin E."/>
            <person name="Kuo A."/>
            <person name="Drula E."/>
            <person name="Varga T."/>
            <person name="Kohler A."/>
            <person name="Feng B."/>
            <person name="Cao Y."/>
            <person name="Lipzen A."/>
            <person name="Daum C."/>
            <person name="Hundley H."/>
            <person name="Pangilinan J."/>
            <person name="Johnson J."/>
            <person name="Barry K."/>
            <person name="LaButti K."/>
            <person name="Ng V."/>
            <person name="Ahrendt S."/>
            <person name="Min B."/>
            <person name="Choi I.G."/>
            <person name="Park H."/>
            <person name="Plett J.M."/>
            <person name="Magnuson J."/>
            <person name="Spatafora J.W."/>
            <person name="Nagy L.G."/>
            <person name="Henrissat B."/>
            <person name="Grigoriev I.V."/>
            <person name="Yang Z.L."/>
            <person name="Xu J."/>
            <person name="Martin F.M."/>
        </authorList>
    </citation>
    <scope>NUCLEOTIDE SEQUENCE</scope>
    <source>
        <strain evidence="1">ATCC 28755</strain>
    </source>
</reference>
<sequence>MLRHAIKTHAGHDVEDLRSITGERLPAPPKPEDIDYILAGFPWCVQSHPMPNMYRKANDPTSNLILNVLSWVDYADPDARVDVSIACAMLVSFQGLTGTNHHDKIPTPVLRITMHPIITCWYV</sequence>